<evidence type="ECO:0000256" key="2">
    <source>
        <dbReference type="ARBA" id="ARBA00022747"/>
    </source>
</evidence>
<dbReference type="Gene3D" id="3.90.220.20">
    <property type="entry name" value="DNA methylase specificity domains"/>
    <property type="match status" value="1"/>
</dbReference>
<protein>
    <submittedName>
        <fullName evidence="5">Type I restriction enzyme, S subunit</fullName>
    </submittedName>
</protein>
<dbReference type="AlphaFoldDB" id="A0A1I5VHG8"/>
<keyword evidence="3" id="KW-0238">DNA-binding</keyword>
<evidence type="ECO:0000313" key="6">
    <source>
        <dbReference type="Proteomes" id="UP000182624"/>
    </source>
</evidence>
<keyword evidence="2" id="KW-0680">Restriction system</keyword>
<keyword evidence="6" id="KW-1185">Reference proteome</keyword>
<dbReference type="SUPFAM" id="SSF116734">
    <property type="entry name" value="DNA methylase specificity domain"/>
    <property type="match status" value="1"/>
</dbReference>
<evidence type="ECO:0000256" key="1">
    <source>
        <dbReference type="ARBA" id="ARBA00010923"/>
    </source>
</evidence>
<dbReference type="InterPro" id="IPR000055">
    <property type="entry name" value="Restrct_endonuc_typeI_TRD"/>
</dbReference>
<dbReference type="RefSeq" id="WP_074888834.1">
    <property type="nucleotide sequence ID" value="NZ_FOXO01000017.1"/>
</dbReference>
<dbReference type="PANTHER" id="PTHR30408">
    <property type="entry name" value="TYPE-1 RESTRICTION ENZYME ECOKI SPECIFICITY PROTEIN"/>
    <property type="match status" value="1"/>
</dbReference>
<sequence length="173" mass="19849">MKSNYKRLGDYISPVDIRNKDLAIDRLLGVSISKTFIESIANTVGTDFSNYKVVKRNQFAYGPVTSRNGDKISVALLNEDECIISSSYSVFKVNDENRLSPNYLMLWFNRPEFDRYARYMSHGSVREIFSWDDMCDVELPVPSIEEQNEIVAAYKTIDNRIALKKKINDNLAA</sequence>
<dbReference type="GO" id="GO:0009307">
    <property type="term" value="P:DNA restriction-modification system"/>
    <property type="evidence" value="ECO:0007669"/>
    <property type="project" value="UniProtKB-KW"/>
</dbReference>
<dbReference type="InterPro" id="IPR044946">
    <property type="entry name" value="Restrct_endonuc_typeI_TRD_sf"/>
</dbReference>
<dbReference type="Pfam" id="PF01420">
    <property type="entry name" value="Methylase_S"/>
    <property type="match status" value="1"/>
</dbReference>
<dbReference type="InterPro" id="IPR052021">
    <property type="entry name" value="Type-I_RS_S_subunit"/>
</dbReference>
<dbReference type="OrthoDB" id="9795776at2"/>
<comment type="similarity">
    <text evidence="1">Belongs to the type-I restriction system S methylase family.</text>
</comment>
<feature type="domain" description="Type I restriction modification DNA specificity" evidence="4">
    <location>
        <begin position="57"/>
        <end position="171"/>
    </location>
</feature>
<dbReference type="PANTHER" id="PTHR30408:SF12">
    <property type="entry name" value="TYPE I RESTRICTION ENZYME MJAVIII SPECIFICITY SUBUNIT"/>
    <property type="match status" value="1"/>
</dbReference>
<dbReference type="EMBL" id="FOXO01000017">
    <property type="protein sequence ID" value="SFQ06984.1"/>
    <property type="molecule type" value="Genomic_DNA"/>
</dbReference>
<name>A0A1I5VHG8_9FIRM</name>
<accession>A0A1I5VHG8</accession>
<evidence type="ECO:0000259" key="4">
    <source>
        <dbReference type="Pfam" id="PF01420"/>
    </source>
</evidence>
<gene>
    <name evidence="5" type="ORF">SAMN04487928_11748</name>
</gene>
<dbReference type="CDD" id="cd16961">
    <property type="entry name" value="RMtype1_S_TRD-CR_like"/>
    <property type="match status" value="1"/>
</dbReference>
<organism evidence="5 6">
    <name type="scientific">Butyrivibrio proteoclasticus</name>
    <dbReference type="NCBI Taxonomy" id="43305"/>
    <lineage>
        <taxon>Bacteria</taxon>
        <taxon>Bacillati</taxon>
        <taxon>Bacillota</taxon>
        <taxon>Clostridia</taxon>
        <taxon>Lachnospirales</taxon>
        <taxon>Lachnospiraceae</taxon>
        <taxon>Butyrivibrio</taxon>
    </lineage>
</organism>
<dbReference type="Proteomes" id="UP000182624">
    <property type="component" value="Unassembled WGS sequence"/>
</dbReference>
<evidence type="ECO:0000313" key="5">
    <source>
        <dbReference type="EMBL" id="SFQ06984.1"/>
    </source>
</evidence>
<dbReference type="GO" id="GO:0003677">
    <property type="term" value="F:DNA binding"/>
    <property type="evidence" value="ECO:0007669"/>
    <property type="project" value="UniProtKB-KW"/>
</dbReference>
<reference evidence="6" key="1">
    <citation type="submission" date="2016-10" db="EMBL/GenBank/DDBJ databases">
        <authorList>
            <person name="Varghese N."/>
            <person name="Submissions S."/>
        </authorList>
    </citation>
    <scope>NUCLEOTIDE SEQUENCE [LARGE SCALE GENOMIC DNA]</scope>
    <source>
        <strain evidence="6">P18</strain>
    </source>
</reference>
<evidence type="ECO:0000256" key="3">
    <source>
        <dbReference type="ARBA" id="ARBA00023125"/>
    </source>
</evidence>
<proteinExistence type="inferred from homology"/>